<dbReference type="GeneID" id="33058112"/>
<dbReference type="Pfam" id="PF06055">
    <property type="entry name" value="ExoD"/>
    <property type="match status" value="1"/>
</dbReference>
<dbReference type="RefSeq" id="WP_011155005.1">
    <property type="nucleotide sequence ID" value="NC_005295.2"/>
</dbReference>
<dbReference type="eggNOG" id="COG3932">
    <property type="taxonomic scope" value="Bacteria"/>
</dbReference>
<dbReference type="EMBL" id="CR925678">
    <property type="protein sequence ID" value="CAI26825.1"/>
    <property type="molecule type" value="Genomic_DNA"/>
</dbReference>
<dbReference type="KEGG" id="eru:Erum3240"/>
<dbReference type="PANTHER" id="PTHR41795:SF1">
    <property type="entry name" value="EXOPOLYSACCHARIDE SYNTHESIS PROTEIN"/>
    <property type="match status" value="1"/>
</dbReference>
<feature type="transmembrane region" description="Helical" evidence="1">
    <location>
        <begin position="38"/>
        <end position="56"/>
    </location>
</feature>
<feature type="transmembrane region" description="Helical" evidence="1">
    <location>
        <begin position="62"/>
        <end position="85"/>
    </location>
</feature>
<accession>A0A0H3M5U8</accession>
<evidence type="ECO:0000313" key="3">
    <source>
        <dbReference type="Proteomes" id="UP000001021"/>
    </source>
</evidence>
<sequence>MSQKDNKAVSDLLEEVTSNVEADRITIFELKSVLHSRGFGVLMLLFSLPLAIPIPVPPGYTTIFSIPLVLFAVQMLFGFQTPWIPKWLGNKSFKRTTLAFIIEKTAPILRKAEKLTKPRFLFLFNSFGEKLIAFISLICAVSIAIPLPLTNFIPAGGVSVMSLGLLSKDGLMVIIGMIIAFFGITVTFMVMILGPKLVIGMFSFLSKFTT</sequence>
<evidence type="ECO:0000313" key="2">
    <source>
        <dbReference type="EMBL" id="CAI26825.1"/>
    </source>
</evidence>
<dbReference type="InterPro" id="IPR010331">
    <property type="entry name" value="ExoD"/>
</dbReference>
<reference evidence="2 3" key="1">
    <citation type="journal article" date="2006" name="J. Bacteriol.">
        <title>Comparative genomic analysis of three strains of Ehrlichia ruminantium reveals an active process of genome size plasticity.</title>
        <authorList>
            <person name="Frutos R."/>
            <person name="Viari A."/>
            <person name="Ferraz C."/>
            <person name="Morgat A."/>
            <person name="Eychenie S."/>
            <person name="Kandassami Y."/>
            <person name="Chantal I."/>
            <person name="Bensaid A."/>
            <person name="Coissac E."/>
            <person name="Vachiery N."/>
            <person name="Demaille J."/>
            <person name="Martinez D."/>
        </authorList>
    </citation>
    <scope>NUCLEOTIDE SEQUENCE [LARGE SCALE GENOMIC DNA]</scope>
    <source>
        <strain evidence="2 3">Welgevonden</strain>
    </source>
</reference>
<keyword evidence="1" id="KW-1133">Transmembrane helix</keyword>
<proteinExistence type="predicted"/>
<feature type="transmembrane region" description="Helical" evidence="1">
    <location>
        <begin position="131"/>
        <end position="150"/>
    </location>
</feature>
<feature type="transmembrane region" description="Helical" evidence="1">
    <location>
        <begin position="170"/>
        <end position="193"/>
    </location>
</feature>
<organism evidence="2 3">
    <name type="scientific">Ehrlichia ruminantium (strain Welgevonden)</name>
    <dbReference type="NCBI Taxonomy" id="254945"/>
    <lineage>
        <taxon>Bacteria</taxon>
        <taxon>Pseudomonadati</taxon>
        <taxon>Pseudomonadota</taxon>
        <taxon>Alphaproteobacteria</taxon>
        <taxon>Rickettsiales</taxon>
        <taxon>Anaplasmataceae</taxon>
        <taxon>Ehrlichia</taxon>
    </lineage>
</organism>
<keyword evidence="1" id="KW-0472">Membrane</keyword>
<name>A0A0H3M5U8_EHRRW</name>
<dbReference type="AlphaFoldDB" id="A0A0H3M5U8"/>
<evidence type="ECO:0000256" key="1">
    <source>
        <dbReference type="SAM" id="Phobius"/>
    </source>
</evidence>
<keyword evidence="3" id="KW-1185">Reference proteome</keyword>
<keyword evidence="1" id="KW-0812">Transmembrane</keyword>
<gene>
    <name evidence="2" type="ordered locus">ERWE_CDS_03310</name>
</gene>
<dbReference type="PIRSF" id="PIRSF033239">
    <property type="entry name" value="ExoD"/>
    <property type="match status" value="1"/>
</dbReference>
<dbReference type="Proteomes" id="UP000001021">
    <property type="component" value="Chromosome"/>
</dbReference>
<protein>
    <recommendedName>
        <fullName evidence="4">Exopolysaccharide biosynthesis protein</fullName>
    </recommendedName>
</protein>
<dbReference type="PANTHER" id="PTHR41795">
    <property type="entry name" value="EXOPOLYSACCHARIDE SYNTHESIS PROTEIN"/>
    <property type="match status" value="1"/>
</dbReference>
<evidence type="ECO:0008006" key="4">
    <source>
        <dbReference type="Google" id="ProtNLM"/>
    </source>
</evidence>
<dbReference type="KEGG" id="erw:ERWE_CDS_03310"/>
<dbReference type="HOGENOM" id="CLU_093444_0_2_5"/>